<protein>
    <submittedName>
        <fullName evidence="6">MCP four helix bundle domain-containing protein</fullName>
    </submittedName>
</protein>
<proteinExistence type="inferred from homology"/>
<evidence type="ECO:0000256" key="2">
    <source>
        <dbReference type="ARBA" id="ARBA00029447"/>
    </source>
</evidence>
<feature type="domain" description="Methyl-accepting transducer" evidence="5">
    <location>
        <begin position="274"/>
        <end position="503"/>
    </location>
</feature>
<organism evidence="6 7">
    <name type="scientific">Paraburkholderia edwinii</name>
    <dbReference type="NCBI Taxonomy" id="2861782"/>
    <lineage>
        <taxon>Bacteria</taxon>
        <taxon>Pseudomonadati</taxon>
        <taxon>Pseudomonadota</taxon>
        <taxon>Betaproteobacteria</taxon>
        <taxon>Burkholderiales</taxon>
        <taxon>Burkholderiaceae</taxon>
        <taxon>Paraburkholderia</taxon>
    </lineage>
</organism>
<dbReference type="Gene3D" id="1.10.287.950">
    <property type="entry name" value="Methyl-accepting chemotaxis protein"/>
    <property type="match status" value="1"/>
</dbReference>
<evidence type="ECO:0000313" key="6">
    <source>
        <dbReference type="EMBL" id="QYD73735.1"/>
    </source>
</evidence>
<evidence type="ECO:0000256" key="1">
    <source>
        <dbReference type="ARBA" id="ARBA00022481"/>
    </source>
</evidence>
<feature type="transmembrane region" description="Helical" evidence="4">
    <location>
        <begin position="12"/>
        <end position="30"/>
    </location>
</feature>
<dbReference type="InterPro" id="IPR004089">
    <property type="entry name" value="MCPsignal_dom"/>
</dbReference>
<dbReference type="InterPro" id="IPR004090">
    <property type="entry name" value="Chemotax_Me-accpt_rcpt"/>
</dbReference>
<comment type="similarity">
    <text evidence="2">Belongs to the methyl-accepting chemotaxis (MCP) protein family.</text>
</comment>
<dbReference type="InterPro" id="IPR051310">
    <property type="entry name" value="MCP_chemotaxis"/>
</dbReference>
<dbReference type="SMART" id="SM00283">
    <property type="entry name" value="MA"/>
    <property type="match status" value="1"/>
</dbReference>
<dbReference type="PRINTS" id="PR00260">
    <property type="entry name" value="CHEMTRNSDUCR"/>
</dbReference>
<accession>A0ABX8V3V1</accession>
<evidence type="ECO:0000259" key="5">
    <source>
        <dbReference type="PROSITE" id="PS50111"/>
    </source>
</evidence>
<keyword evidence="7" id="KW-1185">Reference proteome</keyword>
<keyword evidence="4" id="KW-1133">Transmembrane helix</keyword>
<name>A0ABX8V3V1_9BURK</name>
<gene>
    <name evidence="6" type="ORF">KZJ38_23640</name>
</gene>
<dbReference type="InterPro" id="IPR047347">
    <property type="entry name" value="YvaQ-like_sensor"/>
</dbReference>
<feature type="transmembrane region" description="Helical" evidence="4">
    <location>
        <begin position="192"/>
        <end position="213"/>
    </location>
</feature>
<dbReference type="Pfam" id="PF00015">
    <property type="entry name" value="MCPsignal"/>
    <property type="match status" value="1"/>
</dbReference>
<dbReference type="Pfam" id="PF12729">
    <property type="entry name" value="4HB_MCP_1"/>
    <property type="match status" value="1"/>
</dbReference>
<keyword evidence="4" id="KW-0472">Membrane</keyword>
<keyword evidence="4" id="KW-0812">Transmembrane</keyword>
<evidence type="ECO:0000313" key="7">
    <source>
        <dbReference type="Proteomes" id="UP000826462"/>
    </source>
</evidence>
<dbReference type="InterPro" id="IPR024478">
    <property type="entry name" value="HlyB_4HB_MCP"/>
</dbReference>
<evidence type="ECO:0000256" key="4">
    <source>
        <dbReference type="SAM" id="Phobius"/>
    </source>
</evidence>
<dbReference type="Proteomes" id="UP000826462">
    <property type="component" value="Chromosome 2"/>
</dbReference>
<dbReference type="SUPFAM" id="SSF58104">
    <property type="entry name" value="Methyl-accepting chemotaxis protein (MCP) signaling domain"/>
    <property type="match status" value="1"/>
</dbReference>
<dbReference type="CDD" id="cd19411">
    <property type="entry name" value="MCP2201-like_sensor"/>
    <property type="match status" value="1"/>
</dbReference>
<dbReference type="PANTHER" id="PTHR43531:SF14">
    <property type="entry name" value="METHYL-ACCEPTING CHEMOTAXIS PROTEIN I-RELATED"/>
    <property type="match status" value="1"/>
</dbReference>
<keyword evidence="1" id="KW-0488">Methylation</keyword>
<dbReference type="EMBL" id="CP080096">
    <property type="protein sequence ID" value="QYD73735.1"/>
    <property type="molecule type" value="Genomic_DNA"/>
</dbReference>
<reference evidence="6 7" key="1">
    <citation type="submission" date="2021-07" db="EMBL/GenBank/DDBJ databases">
        <title>Paraburkholderia edwinii protects Aspergillus sp. from phenazines by acting as a toxin sponge.</title>
        <authorList>
            <person name="Dahlstrom K.M."/>
            <person name="Newman D.K."/>
        </authorList>
    </citation>
    <scope>NUCLEOTIDE SEQUENCE [LARGE SCALE GENOMIC DNA]</scope>
    <source>
        <strain evidence="6 7">Pe01</strain>
    </source>
</reference>
<evidence type="ECO:0000256" key="3">
    <source>
        <dbReference type="PROSITE-ProRule" id="PRU00284"/>
    </source>
</evidence>
<keyword evidence="3" id="KW-0807">Transducer</keyword>
<dbReference type="PANTHER" id="PTHR43531">
    <property type="entry name" value="PROTEIN ICFG"/>
    <property type="match status" value="1"/>
</dbReference>
<dbReference type="PROSITE" id="PS50111">
    <property type="entry name" value="CHEMOTAXIS_TRANSDUC_2"/>
    <property type="match status" value="1"/>
</dbReference>
<sequence>MTGWTVRGRLVAGFGSVLVAVIALAAIAIFQVENVRMRLDDIIDVNGVKERYAINFRGSVHDRSIAVRDVTLVPPDELPKVIDHINSLEADYERSAQPFSQIFEQATDVTPEERQIYGRITAARERTMPLISRIIELQKNGDTDGARKLLLADARPAFVDWLAAINTMIDYEESLSQDEGERAREISKQFRLLMATLTALACLFSAGVAWLVVRNITRSLGADPRDMIAFAESIEAGDLSRRAPVRAGDTSSVMATVTRMRNNLADIVQQVRQAAHGVADASREIAQGNGDLDERTHGQAAALEQATNALGKFDASVQSNADNAVHADELAKRASVTASEGGDAVGRVVDTMHGINTSSNRIGEIISVIDSIAFQTNILALNAAVEAARAGAQGRGFAVVAGEVRVLAQRSAEAAREVKTLVQESSARVNEGTRLVDDAGSTIAEVVSSSGSVTTIMSEINDACRQQTQQISEVRAMIDQLENGTRQNVALVQQSGAAADALLEQAERLLTAVGVFKLDGSASERNWDDAGSAFSAMASRAVPMLSAGAA</sequence>